<dbReference type="Proteomes" id="UP000595046">
    <property type="component" value="Chromosome"/>
</dbReference>
<organism evidence="2 3">
    <name type="scientific">Streptomyces bathyalis</name>
    <dbReference type="NCBI Taxonomy" id="2710756"/>
    <lineage>
        <taxon>Bacteria</taxon>
        <taxon>Bacillati</taxon>
        <taxon>Actinomycetota</taxon>
        <taxon>Actinomycetes</taxon>
        <taxon>Kitasatosporales</taxon>
        <taxon>Streptomycetaceae</taxon>
        <taxon>Streptomyces</taxon>
    </lineage>
</organism>
<reference evidence="3" key="1">
    <citation type="submission" date="2020-02" db="EMBL/GenBank/DDBJ databases">
        <title>Streptomyces sp. ASO4wet.</title>
        <authorList>
            <person name="Risdian C."/>
            <person name="Landwehr W."/>
            <person name="Schupp P."/>
            <person name="Wink J."/>
        </authorList>
    </citation>
    <scope>NUCLEOTIDE SEQUENCE [LARGE SCALE GENOMIC DNA]</scope>
    <source>
        <strain evidence="3">ASO4wet</strain>
    </source>
</reference>
<gene>
    <name evidence="2" type="ORF">G4Z16_28885</name>
</gene>
<accession>A0A7T1TB98</accession>
<name>A0A7T1TB98_9ACTN</name>
<dbReference type="AlphaFoldDB" id="A0A7T1TB98"/>
<proteinExistence type="predicted"/>
<dbReference type="RefSeq" id="WP_197353529.1">
    <property type="nucleotide sequence ID" value="NZ_CP048882.1"/>
</dbReference>
<evidence type="ECO:0000313" key="2">
    <source>
        <dbReference type="EMBL" id="QPP09765.1"/>
    </source>
</evidence>
<dbReference type="KEGG" id="sbat:G4Z16_28885"/>
<dbReference type="InterPro" id="IPR009839">
    <property type="entry name" value="SseB_N"/>
</dbReference>
<feature type="domain" description="SseB protein N-terminal" evidence="1">
    <location>
        <begin position="23"/>
        <end position="149"/>
    </location>
</feature>
<evidence type="ECO:0000259" key="1">
    <source>
        <dbReference type="Pfam" id="PF07179"/>
    </source>
</evidence>
<evidence type="ECO:0000313" key="3">
    <source>
        <dbReference type="Proteomes" id="UP000595046"/>
    </source>
</evidence>
<keyword evidence="3" id="KW-1185">Reference proteome</keyword>
<protein>
    <submittedName>
        <fullName evidence="2">SseB family protein</fullName>
    </submittedName>
</protein>
<sequence>MAPLKNIPDPGFAADTGSADPALAGALAAWQAAPGEPGAEQCVLEALAGARLLVPVVAVLGEAETDESGLRRDKTSDMAVPTLTSPGGRRALPAFTSTETLARWNAEARPVAVALGQALRALAQEKADTLVLDLAGPVTYQLTGAALRALAEGRTSADPAADPHVTAALRALLEAEPDVAGAHLALGGPTADATLAITLTPDAAADAAAATATVRRLAGALASDETLRSRLVRGLELALLPPGSTLPENALHRR</sequence>
<dbReference type="EMBL" id="CP048882">
    <property type="protein sequence ID" value="QPP09765.1"/>
    <property type="molecule type" value="Genomic_DNA"/>
</dbReference>
<dbReference type="Pfam" id="PF07179">
    <property type="entry name" value="SseB"/>
    <property type="match status" value="1"/>
</dbReference>